<keyword evidence="4 5" id="KW-0413">Isomerase</keyword>
<dbReference type="Pfam" id="PF00842">
    <property type="entry name" value="Ala_racemase_C"/>
    <property type="match status" value="1"/>
</dbReference>
<feature type="binding site" evidence="5 7">
    <location>
        <position position="136"/>
    </location>
    <ligand>
        <name>substrate</name>
    </ligand>
</feature>
<comment type="catalytic activity">
    <reaction evidence="1 5">
        <text>L-alanine = D-alanine</text>
        <dbReference type="Rhea" id="RHEA:20249"/>
        <dbReference type="ChEBI" id="CHEBI:57416"/>
        <dbReference type="ChEBI" id="CHEBI:57972"/>
        <dbReference type="EC" id="5.1.1.1"/>
    </reaction>
</comment>
<evidence type="ECO:0000259" key="8">
    <source>
        <dbReference type="SMART" id="SM01005"/>
    </source>
</evidence>
<dbReference type="AlphaFoldDB" id="A0A0C1QUY3"/>
<dbReference type="PANTHER" id="PTHR30511:SF0">
    <property type="entry name" value="ALANINE RACEMASE, CATABOLIC-RELATED"/>
    <property type="match status" value="1"/>
</dbReference>
<dbReference type="InterPro" id="IPR020622">
    <property type="entry name" value="Ala_racemase_pyridoxalP-BS"/>
</dbReference>
<feature type="modified residue" description="N6-(pyridoxal phosphate)lysine" evidence="5 6">
    <location>
        <position position="38"/>
    </location>
</feature>
<dbReference type="FunFam" id="3.20.20.10:FF:000002">
    <property type="entry name" value="Alanine racemase"/>
    <property type="match status" value="1"/>
</dbReference>
<comment type="similarity">
    <text evidence="5">Belongs to the alanine racemase family.</text>
</comment>
<dbReference type="Gene3D" id="2.40.37.10">
    <property type="entry name" value="Lyase, Ornithine Decarboxylase, Chain A, domain 1"/>
    <property type="match status" value="1"/>
</dbReference>
<dbReference type="Gene3D" id="3.20.20.10">
    <property type="entry name" value="Alanine racemase"/>
    <property type="match status" value="1"/>
</dbReference>
<feature type="domain" description="Alanine racemase C-terminal" evidence="8">
    <location>
        <begin position="246"/>
        <end position="374"/>
    </location>
</feature>
<comment type="caution">
    <text evidence="9">The sequence shown here is derived from an EMBL/GenBank/DDBJ whole genome shotgun (WGS) entry which is preliminary data.</text>
</comment>
<accession>A0A0C1QUY3</accession>
<evidence type="ECO:0000256" key="2">
    <source>
        <dbReference type="ARBA" id="ARBA00001933"/>
    </source>
</evidence>
<evidence type="ECO:0000256" key="1">
    <source>
        <dbReference type="ARBA" id="ARBA00000316"/>
    </source>
</evidence>
<dbReference type="GO" id="GO:0030170">
    <property type="term" value="F:pyridoxal phosphate binding"/>
    <property type="evidence" value="ECO:0007669"/>
    <property type="project" value="UniProtKB-UniRule"/>
</dbReference>
<dbReference type="InterPro" id="IPR029066">
    <property type="entry name" value="PLP-binding_barrel"/>
</dbReference>
<dbReference type="NCBIfam" id="TIGR00492">
    <property type="entry name" value="alr"/>
    <property type="match status" value="1"/>
</dbReference>
<keyword evidence="10" id="KW-1185">Reference proteome</keyword>
<dbReference type="FunFam" id="2.40.37.10:FF:000006">
    <property type="entry name" value="Alanine racemase"/>
    <property type="match status" value="1"/>
</dbReference>
<dbReference type="GO" id="GO:0005829">
    <property type="term" value="C:cytosol"/>
    <property type="evidence" value="ECO:0007669"/>
    <property type="project" value="TreeGrafter"/>
</dbReference>
<dbReference type="SUPFAM" id="SSF50621">
    <property type="entry name" value="Alanine racemase C-terminal domain-like"/>
    <property type="match status" value="1"/>
</dbReference>
<dbReference type="InterPro" id="IPR001608">
    <property type="entry name" value="Ala_racemase_N"/>
</dbReference>
<dbReference type="InterPro" id="IPR011079">
    <property type="entry name" value="Ala_racemase_C"/>
</dbReference>
<evidence type="ECO:0000256" key="6">
    <source>
        <dbReference type="PIRSR" id="PIRSR600821-50"/>
    </source>
</evidence>
<dbReference type="PANTHER" id="PTHR30511">
    <property type="entry name" value="ALANINE RACEMASE"/>
    <property type="match status" value="1"/>
</dbReference>
<dbReference type="Pfam" id="PF01168">
    <property type="entry name" value="Ala_racemase_N"/>
    <property type="match status" value="1"/>
</dbReference>
<dbReference type="GO" id="GO:0008784">
    <property type="term" value="F:alanine racemase activity"/>
    <property type="evidence" value="ECO:0007669"/>
    <property type="project" value="UniProtKB-UniRule"/>
</dbReference>
<gene>
    <name evidence="9" type="primary">alr</name>
    <name evidence="9" type="ORF">U732_765</name>
</gene>
<dbReference type="CDD" id="cd00430">
    <property type="entry name" value="PLPDE_III_AR"/>
    <property type="match status" value="1"/>
</dbReference>
<dbReference type="EC" id="5.1.1.1" evidence="5"/>
<dbReference type="SMART" id="SM01005">
    <property type="entry name" value="Ala_racemase_C"/>
    <property type="match status" value="1"/>
</dbReference>
<feature type="binding site" evidence="5 7">
    <location>
        <position position="315"/>
    </location>
    <ligand>
        <name>substrate</name>
    </ligand>
</feature>
<dbReference type="RefSeq" id="WP_039636837.1">
    <property type="nucleotide sequence ID" value="NZ_AYSO01000020.1"/>
</dbReference>
<comment type="cofactor">
    <cofactor evidence="2 5 6">
        <name>pyridoxal 5'-phosphate</name>
        <dbReference type="ChEBI" id="CHEBI:597326"/>
    </cofactor>
</comment>
<dbReference type="Proteomes" id="UP000031366">
    <property type="component" value="Unassembled WGS sequence"/>
</dbReference>
<dbReference type="SUPFAM" id="SSF51419">
    <property type="entry name" value="PLP-binding barrel"/>
    <property type="match status" value="1"/>
</dbReference>
<dbReference type="STRING" id="29341.RSJ17_06625"/>
<evidence type="ECO:0000256" key="7">
    <source>
        <dbReference type="PIRSR" id="PIRSR600821-52"/>
    </source>
</evidence>
<feature type="active site" description="Proton acceptor; specific for L-alanine" evidence="5">
    <location>
        <position position="267"/>
    </location>
</feature>
<dbReference type="OrthoDB" id="9813814at2"/>
<proteinExistence type="inferred from homology"/>
<dbReference type="PRINTS" id="PR00992">
    <property type="entry name" value="ALARACEMASE"/>
</dbReference>
<dbReference type="HAMAP" id="MF_01201">
    <property type="entry name" value="Ala_racemase"/>
    <property type="match status" value="1"/>
</dbReference>
<organism evidence="9 10">
    <name type="scientific">Clostridium argentinense CDC 2741</name>
    <dbReference type="NCBI Taxonomy" id="1418104"/>
    <lineage>
        <taxon>Bacteria</taxon>
        <taxon>Bacillati</taxon>
        <taxon>Bacillota</taxon>
        <taxon>Clostridia</taxon>
        <taxon>Eubacteriales</taxon>
        <taxon>Clostridiaceae</taxon>
        <taxon>Clostridium</taxon>
    </lineage>
</organism>
<comment type="function">
    <text evidence="5">Catalyzes the interconversion of L-alanine and D-alanine. May also act on other amino acids.</text>
</comment>
<evidence type="ECO:0000313" key="9">
    <source>
        <dbReference type="EMBL" id="KIE44847.1"/>
    </source>
</evidence>
<dbReference type="PROSITE" id="PS00395">
    <property type="entry name" value="ALANINE_RACEMASE"/>
    <property type="match status" value="1"/>
</dbReference>
<dbReference type="GO" id="GO:0030632">
    <property type="term" value="P:D-alanine biosynthetic process"/>
    <property type="evidence" value="ECO:0007669"/>
    <property type="project" value="UniProtKB-UniRule"/>
</dbReference>
<evidence type="ECO:0000313" key="10">
    <source>
        <dbReference type="Proteomes" id="UP000031366"/>
    </source>
</evidence>
<feature type="active site" description="Proton acceptor; specific for D-alanine" evidence="5">
    <location>
        <position position="38"/>
    </location>
</feature>
<comment type="pathway">
    <text evidence="5">Amino-acid biosynthesis; D-alanine biosynthesis; D-alanine from L-alanine: step 1/1.</text>
</comment>
<dbReference type="GO" id="GO:0009252">
    <property type="term" value="P:peptidoglycan biosynthetic process"/>
    <property type="evidence" value="ECO:0007669"/>
    <property type="project" value="TreeGrafter"/>
</dbReference>
<evidence type="ECO:0000256" key="4">
    <source>
        <dbReference type="ARBA" id="ARBA00023235"/>
    </source>
</evidence>
<dbReference type="InterPro" id="IPR009006">
    <property type="entry name" value="Ala_racemase/Decarboxylase_C"/>
</dbReference>
<keyword evidence="3 5" id="KW-0663">Pyridoxal phosphate</keyword>
<dbReference type="EMBL" id="AYSO01000020">
    <property type="protein sequence ID" value="KIE44847.1"/>
    <property type="molecule type" value="Genomic_DNA"/>
</dbReference>
<evidence type="ECO:0000256" key="3">
    <source>
        <dbReference type="ARBA" id="ARBA00022898"/>
    </source>
</evidence>
<sequence length="386" mass="43062">MNSNIRPVWAEIDLDAIAYNMKQLKSLLKDKEIIAVIKADAYGHGAIDVAPVLLENGATRLAVAVITEAMELRHAEIVAPIIILGYTPIEFAKEIIENNIEQTVYSLSYAKELSKEAIKRGKKAKIHIAVDTGMGRLGFLPNEESFKEVLEICSLEGLIIEGIFTHFASSDEEDKGYTYEQFRKLQEFSNRLSLKEINIPLKHAANSGAIVDLPETYLDGVRAGILLYGYYPSHDVDVKKIAFKPSLTLKTKVAHVKKVEKDMYISYGRTFKTERKSIIATLPIGYADGYSRLLSGKAKVIINGKLARVVGRICMDQCMVDVTGIGEVKIGDEVILIGQDGDLNIDADYIADLMGTINYEVICMIKHRVPRVYIKNGEIIKVRNYF</sequence>
<dbReference type="InterPro" id="IPR000821">
    <property type="entry name" value="Ala_racemase"/>
</dbReference>
<evidence type="ECO:0000256" key="5">
    <source>
        <dbReference type="HAMAP-Rule" id="MF_01201"/>
    </source>
</evidence>
<reference evidence="9 10" key="1">
    <citation type="journal article" date="2015" name="Infect. Genet. Evol.">
        <title>Genomic sequences of six botulinum neurotoxin-producing strains representing three clostridial species illustrate the mobility and diversity of botulinum neurotoxin genes.</title>
        <authorList>
            <person name="Smith T.J."/>
            <person name="Hill K.K."/>
            <person name="Xie G."/>
            <person name="Foley B.T."/>
            <person name="Williamson C.H."/>
            <person name="Foster J.T."/>
            <person name="Johnson S.L."/>
            <person name="Chertkov O."/>
            <person name="Teshima H."/>
            <person name="Gibbons H.S."/>
            <person name="Johnsky L.A."/>
            <person name="Karavis M.A."/>
            <person name="Smith L.A."/>
        </authorList>
    </citation>
    <scope>NUCLEOTIDE SEQUENCE [LARGE SCALE GENOMIC DNA]</scope>
    <source>
        <strain evidence="9 10">CDC 2741</strain>
    </source>
</reference>
<protein>
    <recommendedName>
        <fullName evidence="5">Alanine racemase</fullName>
        <ecNumber evidence="5">5.1.1.1</ecNumber>
    </recommendedName>
</protein>
<dbReference type="UniPathway" id="UPA00042">
    <property type="reaction ID" value="UER00497"/>
</dbReference>
<name>A0A0C1QUY3_9CLOT</name>